<dbReference type="OrthoDB" id="4738875at2759"/>
<dbReference type="EMBL" id="JAPEIS010000009">
    <property type="protein sequence ID" value="KAJ8062781.1"/>
    <property type="molecule type" value="Genomic_DNA"/>
</dbReference>
<dbReference type="InterPro" id="IPR016181">
    <property type="entry name" value="Acyl_CoA_acyltransferase"/>
</dbReference>
<dbReference type="AlphaFoldDB" id="A0A9X0AH90"/>
<gene>
    <name evidence="1" type="ORF">OCU04_008038</name>
</gene>
<evidence type="ECO:0000313" key="1">
    <source>
        <dbReference type="EMBL" id="KAJ8062781.1"/>
    </source>
</evidence>
<keyword evidence="2" id="KW-1185">Reference proteome</keyword>
<reference evidence="1" key="1">
    <citation type="submission" date="2022-11" db="EMBL/GenBank/DDBJ databases">
        <title>Genome Resource of Sclerotinia nivalis Strain SnTB1, a Plant Pathogen Isolated from American Ginseng.</title>
        <authorList>
            <person name="Fan S."/>
        </authorList>
    </citation>
    <scope>NUCLEOTIDE SEQUENCE</scope>
    <source>
        <strain evidence="1">SnTB1</strain>
    </source>
</reference>
<accession>A0A9X0AH90</accession>
<organism evidence="1 2">
    <name type="scientific">Sclerotinia nivalis</name>
    <dbReference type="NCBI Taxonomy" id="352851"/>
    <lineage>
        <taxon>Eukaryota</taxon>
        <taxon>Fungi</taxon>
        <taxon>Dikarya</taxon>
        <taxon>Ascomycota</taxon>
        <taxon>Pezizomycotina</taxon>
        <taxon>Leotiomycetes</taxon>
        <taxon>Helotiales</taxon>
        <taxon>Sclerotiniaceae</taxon>
        <taxon>Sclerotinia</taxon>
    </lineage>
</organism>
<evidence type="ECO:0008006" key="3">
    <source>
        <dbReference type="Google" id="ProtNLM"/>
    </source>
</evidence>
<sequence>MHFRRRGAATQLVKWGVEKADELDMTSLLDAAPVEKVLYERLGFVVQEEFVMNFSKENPGAVWEKLEKECLPHVTLLMIRSKEGV</sequence>
<dbReference type="Proteomes" id="UP001152300">
    <property type="component" value="Unassembled WGS sequence"/>
</dbReference>
<dbReference type="SUPFAM" id="SSF55729">
    <property type="entry name" value="Acyl-CoA N-acyltransferases (Nat)"/>
    <property type="match status" value="1"/>
</dbReference>
<dbReference type="Gene3D" id="3.40.630.30">
    <property type="match status" value="1"/>
</dbReference>
<comment type="caution">
    <text evidence="1">The sequence shown here is derived from an EMBL/GenBank/DDBJ whole genome shotgun (WGS) entry which is preliminary data.</text>
</comment>
<proteinExistence type="predicted"/>
<evidence type="ECO:0000313" key="2">
    <source>
        <dbReference type="Proteomes" id="UP001152300"/>
    </source>
</evidence>
<name>A0A9X0AH90_9HELO</name>
<protein>
    <recommendedName>
        <fullName evidence="3">N-acetyltransferase domain-containing protein</fullName>
    </recommendedName>
</protein>